<name>X1T1L9_9ZZZZ</name>
<sequence>MNKNRKMTKQAIDFILAFAEKLRKARENQEYDEEYIFLTMLKFAYTILTKEGYLEEHLDELFFYDGYPDDIAYKTYGEWRKHIVREDSKKVVEEFFNEGPGRKLKKEIDKLSGNFNQ</sequence>
<proteinExistence type="predicted"/>
<gene>
    <name evidence="1" type="ORF">S12H4_41173</name>
</gene>
<accession>X1T1L9</accession>
<protein>
    <submittedName>
        <fullName evidence="1">Uncharacterized protein</fullName>
    </submittedName>
</protein>
<reference evidence="1" key="1">
    <citation type="journal article" date="2014" name="Front. Microbiol.">
        <title>High frequency of phylogenetically diverse reductive dehalogenase-homologous genes in deep subseafloor sedimentary metagenomes.</title>
        <authorList>
            <person name="Kawai M."/>
            <person name="Futagami T."/>
            <person name="Toyoda A."/>
            <person name="Takaki Y."/>
            <person name="Nishi S."/>
            <person name="Hori S."/>
            <person name="Arai W."/>
            <person name="Tsubouchi T."/>
            <person name="Morono Y."/>
            <person name="Uchiyama I."/>
            <person name="Ito T."/>
            <person name="Fujiyama A."/>
            <person name="Inagaki F."/>
            <person name="Takami H."/>
        </authorList>
    </citation>
    <scope>NUCLEOTIDE SEQUENCE</scope>
    <source>
        <strain evidence="1">Expedition CK06-06</strain>
    </source>
</reference>
<dbReference type="EMBL" id="BARW01025063">
    <property type="protein sequence ID" value="GAI99083.1"/>
    <property type="molecule type" value="Genomic_DNA"/>
</dbReference>
<evidence type="ECO:0000313" key="1">
    <source>
        <dbReference type="EMBL" id="GAI99083.1"/>
    </source>
</evidence>
<organism evidence="1">
    <name type="scientific">marine sediment metagenome</name>
    <dbReference type="NCBI Taxonomy" id="412755"/>
    <lineage>
        <taxon>unclassified sequences</taxon>
        <taxon>metagenomes</taxon>
        <taxon>ecological metagenomes</taxon>
    </lineage>
</organism>
<dbReference type="AlphaFoldDB" id="X1T1L9"/>
<comment type="caution">
    <text evidence="1">The sequence shown here is derived from an EMBL/GenBank/DDBJ whole genome shotgun (WGS) entry which is preliminary data.</text>
</comment>